<dbReference type="Gene3D" id="1.10.10.10">
    <property type="entry name" value="Winged helix-like DNA-binding domain superfamily/Winged helix DNA-binding domain"/>
    <property type="match status" value="1"/>
</dbReference>
<dbReference type="Pfam" id="PF09339">
    <property type="entry name" value="HTH_IclR"/>
    <property type="match status" value="1"/>
</dbReference>
<name>A0ABP8CFC9_9ACTN</name>
<evidence type="ECO:0000256" key="2">
    <source>
        <dbReference type="ARBA" id="ARBA00023125"/>
    </source>
</evidence>
<dbReference type="PROSITE" id="PS51078">
    <property type="entry name" value="ICLR_ED"/>
    <property type="match status" value="1"/>
</dbReference>
<organism evidence="7 8">
    <name type="scientific">Actinomadura meridiana</name>
    <dbReference type="NCBI Taxonomy" id="559626"/>
    <lineage>
        <taxon>Bacteria</taxon>
        <taxon>Bacillati</taxon>
        <taxon>Actinomycetota</taxon>
        <taxon>Actinomycetes</taxon>
        <taxon>Streptosporangiales</taxon>
        <taxon>Thermomonosporaceae</taxon>
        <taxon>Actinomadura</taxon>
    </lineage>
</organism>
<keyword evidence="2" id="KW-0238">DNA-binding</keyword>
<proteinExistence type="predicted"/>
<dbReference type="InterPro" id="IPR029016">
    <property type="entry name" value="GAF-like_dom_sf"/>
</dbReference>
<dbReference type="InterPro" id="IPR036390">
    <property type="entry name" value="WH_DNA-bd_sf"/>
</dbReference>
<dbReference type="InterPro" id="IPR050707">
    <property type="entry name" value="HTH_MetabolicPath_Reg"/>
</dbReference>
<keyword evidence="3" id="KW-0804">Transcription</keyword>
<dbReference type="PROSITE" id="PS51077">
    <property type="entry name" value="HTH_ICLR"/>
    <property type="match status" value="1"/>
</dbReference>
<feature type="compositionally biased region" description="Low complexity" evidence="4">
    <location>
        <begin position="17"/>
        <end position="26"/>
    </location>
</feature>
<feature type="region of interest" description="Disordered" evidence="4">
    <location>
        <begin position="1"/>
        <end position="26"/>
    </location>
</feature>
<feature type="domain" description="HTH iclR-type" evidence="5">
    <location>
        <begin position="25"/>
        <end position="89"/>
    </location>
</feature>
<dbReference type="PANTHER" id="PTHR30136:SF24">
    <property type="entry name" value="HTH-TYPE TRANSCRIPTIONAL REPRESSOR ALLR"/>
    <property type="match status" value="1"/>
</dbReference>
<dbReference type="RefSeq" id="WP_344902149.1">
    <property type="nucleotide sequence ID" value="NZ_BAABAS010000020.1"/>
</dbReference>
<evidence type="ECO:0000256" key="4">
    <source>
        <dbReference type="SAM" id="MobiDB-lite"/>
    </source>
</evidence>
<feature type="region of interest" description="Disordered" evidence="4">
    <location>
        <begin position="259"/>
        <end position="288"/>
    </location>
</feature>
<dbReference type="InterPro" id="IPR014757">
    <property type="entry name" value="Tscrpt_reg_IclR_C"/>
</dbReference>
<keyword evidence="8" id="KW-1185">Reference proteome</keyword>
<reference evidence="8" key="1">
    <citation type="journal article" date="2019" name="Int. J. Syst. Evol. Microbiol.">
        <title>The Global Catalogue of Microorganisms (GCM) 10K type strain sequencing project: providing services to taxonomists for standard genome sequencing and annotation.</title>
        <authorList>
            <consortium name="The Broad Institute Genomics Platform"/>
            <consortium name="The Broad Institute Genome Sequencing Center for Infectious Disease"/>
            <person name="Wu L."/>
            <person name="Ma J."/>
        </authorList>
    </citation>
    <scope>NUCLEOTIDE SEQUENCE [LARGE SCALE GENOMIC DNA]</scope>
    <source>
        <strain evidence="8">JCM 17440</strain>
    </source>
</reference>
<evidence type="ECO:0000313" key="8">
    <source>
        <dbReference type="Proteomes" id="UP001501710"/>
    </source>
</evidence>
<evidence type="ECO:0000313" key="7">
    <source>
        <dbReference type="EMBL" id="GAA4238592.1"/>
    </source>
</evidence>
<dbReference type="InterPro" id="IPR005471">
    <property type="entry name" value="Tscrpt_reg_IclR_N"/>
</dbReference>
<comment type="caution">
    <text evidence="7">The sequence shown here is derived from an EMBL/GenBank/DDBJ whole genome shotgun (WGS) entry which is preliminary data.</text>
</comment>
<sequence>MSHDIEEARAATAKPGSRNQSRNQSSSLRRALAVLDHVRDHADARGVSLTEIADDLGLSKSTVLRLTAPLIDGDLLTRDRETGVFRLGHGALRLGQAYLSSLDIRAVAADPLRRLQHIVGETCHLVVYDAPDVVYIDKVENEHNVRMASRVGMRMPAYRTAVGKAILAWLGEDDVRIVTDAGMERRTERTITDPARFATELERVRLTGYAVDDRENEPEVRCVAAPIFDHTDRSVGALSVSGLASRMTPARVREVGPMVERTGQEISHALGSSRPPRRRSEKRGGNQP</sequence>
<dbReference type="Gene3D" id="3.30.450.40">
    <property type="match status" value="1"/>
</dbReference>
<evidence type="ECO:0000259" key="6">
    <source>
        <dbReference type="PROSITE" id="PS51078"/>
    </source>
</evidence>
<protein>
    <submittedName>
        <fullName evidence="7">IclR family transcriptional regulator</fullName>
    </submittedName>
</protein>
<evidence type="ECO:0000256" key="3">
    <source>
        <dbReference type="ARBA" id="ARBA00023163"/>
    </source>
</evidence>
<dbReference type="Pfam" id="PF01614">
    <property type="entry name" value="IclR_C"/>
    <property type="match status" value="1"/>
</dbReference>
<dbReference type="PANTHER" id="PTHR30136">
    <property type="entry name" value="HELIX-TURN-HELIX TRANSCRIPTIONAL REGULATOR, ICLR FAMILY"/>
    <property type="match status" value="1"/>
</dbReference>
<keyword evidence="1" id="KW-0805">Transcription regulation</keyword>
<gene>
    <name evidence="7" type="ORF">GCM10022254_55190</name>
</gene>
<evidence type="ECO:0000256" key="1">
    <source>
        <dbReference type="ARBA" id="ARBA00023015"/>
    </source>
</evidence>
<dbReference type="SMART" id="SM00346">
    <property type="entry name" value="HTH_ICLR"/>
    <property type="match status" value="1"/>
</dbReference>
<feature type="domain" description="IclR-ED" evidence="6">
    <location>
        <begin position="90"/>
        <end position="272"/>
    </location>
</feature>
<dbReference type="InterPro" id="IPR036388">
    <property type="entry name" value="WH-like_DNA-bd_sf"/>
</dbReference>
<dbReference type="SUPFAM" id="SSF55781">
    <property type="entry name" value="GAF domain-like"/>
    <property type="match status" value="1"/>
</dbReference>
<dbReference type="SUPFAM" id="SSF46785">
    <property type="entry name" value="Winged helix' DNA-binding domain"/>
    <property type="match status" value="1"/>
</dbReference>
<dbReference type="EMBL" id="BAABAS010000020">
    <property type="protein sequence ID" value="GAA4238592.1"/>
    <property type="molecule type" value="Genomic_DNA"/>
</dbReference>
<accession>A0ABP8CFC9</accession>
<evidence type="ECO:0000259" key="5">
    <source>
        <dbReference type="PROSITE" id="PS51077"/>
    </source>
</evidence>
<dbReference type="Proteomes" id="UP001501710">
    <property type="component" value="Unassembled WGS sequence"/>
</dbReference>